<gene>
    <name evidence="5" type="ORF">SAMN04489707_103219</name>
</gene>
<dbReference type="Gene3D" id="3.30.450.20">
    <property type="entry name" value="PAS domain"/>
    <property type="match status" value="1"/>
</dbReference>
<dbReference type="PROSITE" id="PS50883">
    <property type="entry name" value="EAL"/>
    <property type="match status" value="1"/>
</dbReference>
<feature type="transmembrane region" description="Helical" evidence="1">
    <location>
        <begin position="91"/>
        <end position="110"/>
    </location>
</feature>
<dbReference type="SUPFAM" id="SSF55073">
    <property type="entry name" value="Nucleotide cyclase"/>
    <property type="match status" value="1"/>
</dbReference>
<feature type="domain" description="EAL" evidence="3">
    <location>
        <begin position="500"/>
        <end position="754"/>
    </location>
</feature>
<dbReference type="SMART" id="SM00267">
    <property type="entry name" value="GGDEF"/>
    <property type="match status" value="1"/>
</dbReference>
<dbReference type="NCBIfam" id="TIGR00229">
    <property type="entry name" value="sensory_box"/>
    <property type="match status" value="1"/>
</dbReference>
<sequence>MIPLHDIVGATLAMLGVAFLVCWNAARQNHAALLWGIAHLALAGASWSGHRFVLQAQVWLGLLSTALTGVFIATLHAASESLRGRLHGWRVLALRALGISLAVAAVGFGASQMAGRLLVVALMVLVYGVSARFLLGLGYKAAGLAFAVKALACLAAVAELYTVGTSFQSPLSVAVNGVSSALLGLALIDATIHLSSQRLHNVLRHLPDALVARRLDGKVVFCNERFAQLAGVASPASLAGRSVPLLAADQEEAEAIARKVNALATSTPLHEPVRLERSITPAQGAPFPAEIIFSSHMDMGHRVILAQIRDLSERKKAEEERQQQANTDQLTGLSNRHFLEQQLDALLGASRHQGTYCAVLLIDLDHFKKVNDTLGHTFGDQVLRETAQALLAHLQPGDLLARLSGDEFALVMPRLQSLMSVLEVEARAQAILNAVRRDFSHAGMGFKLDASIGVAFPGKEALAASVLLQRAEVAMYEAKARGRSGWCFFEAGMDERLAGSLRIETALRQAVAQGELLLHYQPIYCARTGRLTKAEALLRWESPQLGWVSPGRFIPVAEESSLILEVGAWVLEEAIRQVAQWRAQGWDAPVVSINVSARQFAHPGFEALLHTLLQRHGLPPRAIELELTETLLASDQEDLPALLHRLHGAGVGLSLDDFGTGYSSLSYLARFHLNTVKIDRSFVMNLQEDSRNHSLVRAIISMAHSLHLQVVAEGVESALQRAILQAEGCDYLQGYLLGRPMPAEQLHARPLALTEAQMLTAPEAH</sequence>
<feature type="transmembrane region" description="Helical" evidence="1">
    <location>
        <begin position="7"/>
        <end position="26"/>
    </location>
</feature>
<evidence type="ECO:0000259" key="2">
    <source>
        <dbReference type="PROSITE" id="PS50112"/>
    </source>
</evidence>
<dbReference type="EMBL" id="FPBX01000032">
    <property type="protein sequence ID" value="SFU89342.1"/>
    <property type="molecule type" value="Genomic_DNA"/>
</dbReference>
<keyword evidence="1" id="KW-0472">Membrane</keyword>
<dbReference type="NCBIfam" id="TIGR00254">
    <property type="entry name" value="GGDEF"/>
    <property type="match status" value="1"/>
</dbReference>
<dbReference type="CDD" id="cd00130">
    <property type="entry name" value="PAS"/>
    <property type="match status" value="1"/>
</dbReference>
<dbReference type="SMART" id="SM00091">
    <property type="entry name" value="PAS"/>
    <property type="match status" value="1"/>
</dbReference>
<keyword evidence="1" id="KW-1133">Transmembrane helix</keyword>
<dbReference type="Gene3D" id="3.20.20.450">
    <property type="entry name" value="EAL domain"/>
    <property type="match status" value="1"/>
</dbReference>
<dbReference type="STRING" id="343013.SAMN04489707_103219"/>
<dbReference type="InterPro" id="IPR035965">
    <property type="entry name" value="PAS-like_dom_sf"/>
</dbReference>
<dbReference type="CDD" id="cd01949">
    <property type="entry name" value="GGDEF"/>
    <property type="match status" value="1"/>
</dbReference>
<evidence type="ECO:0000313" key="6">
    <source>
        <dbReference type="Proteomes" id="UP000183656"/>
    </source>
</evidence>
<evidence type="ECO:0000259" key="3">
    <source>
        <dbReference type="PROSITE" id="PS50883"/>
    </source>
</evidence>
<dbReference type="OrthoDB" id="9813903at2"/>
<dbReference type="SUPFAM" id="SSF55785">
    <property type="entry name" value="PYP-like sensor domain (PAS domain)"/>
    <property type="match status" value="1"/>
</dbReference>
<dbReference type="RefSeq" id="WP_054256850.1">
    <property type="nucleotide sequence ID" value="NZ_CYIG01000026.1"/>
</dbReference>
<feature type="domain" description="PAS" evidence="2">
    <location>
        <begin position="195"/>
        <end position="231"/>
    </location>
</feature>
<dbReference type="Proteomes" id="UP000183656">
    <property type="component" value="Unassembled WGS sequence"/>
</dbReference>
<dbReference type="InterPro" id="IPR000160">
    <property type="entry name" value="GGDEF_dom"/>
</dbReference>
<dbReference type="InterPro" id="IPR043128">
    <property type="entry name" value="Rev_trsase/Diguanyl_cyclase"/>
</dbReference>
<feature type="transmembrane region" description="Helical" evidence="1">
    <location>
        <begin position="117"/>
        <end position="135"/>
    </location>
</feature>
<dbReference type="InterPro" id="IPR052155">
    <property type="entry name" value="Biofilm_reg_signaling"/>
</dbReference>
<accession>A0A1I7JVV2</accession>
<proteinExistence type="predicted"/>
<dbReference type="PANTHER" id="PTHR44757:SF2">
    <property type="entry name" value="BIOFILM ARCHITECTURE MAINTENANCE PROTEIN MBAA"/>
    <property type="match status" value="1"/>
</dbReference>
<dbReference type="PROSITE" id="PS50887">
    <property type="entry name" value="GGDEF"/>
    <property type="match status" value="1"/>
</dbReference>
<dbReference type="InterPro" id="IPR000014">
    <property type="entry name" value="PAS"/>
</dbReference>
<feature type="domain" description="GGDEF" evidence="4">
    <location>
        <begin position="355"/>
        <end position="491"/>
    </location>
</feature>
<dbReference type="SMART" id="SM00052">
    <property type="entry name" value="EAL"/>
    <property type="match status" value="1"/>
</dbReference>
<dbReference type="PANTHER" id="PTHR44757">
    <property type="entry name" value="DIGUANYLATE CYCLASE DGCP"/>
    <property type="match status" value="1"/>
</dbReference>
<dbReference type="InterPro" id="IPR035919">
    <property type="entry name" value="EAL_sf"/>
</dbReference>
<dbReference type="FunFam" id="3.20.20.450:FF:000001">
    <property type="entry name" value="Cyclic di-GMP phosphodiesterase yahA"/>
    <property type="match status" value="1"/>
</dbReference>
<dbReference type="Pfam" id="PF00990">
    <property type="entry name" value="GGDEF"/>
    <property type="match status" value="1"/>
</dbReference>
<protein>
    <submittedName>
        <fullName evidence="5">PAS domain S-box-containing protein/diguanylate cyclase (GGDEF) domain-containing protein</fullName>
    </submittedName>
</protein>
<evidence type="ECO:0000256" key="1">
    <source>
        <dbReference type="SAM" id="Phobius"/>
    </source>
</evidence>
<organism evidence="5 6">
    <name type="scientific">Paenacidovorax caeni</name>
    <dbReference type="NCBI Taxonomy" id="343013"/>
    <lineage>
        <taxon>Bacteria</taxon>
        <taxon>Pseudomonadati</taxon>
        <taxon>Pseudomonadota</taxon>
        <taxon>Betaproteobacteria</taxon>
        <taxon>Burkholderiales</taxon>
        <taxon>Comamonadaceae</taxon>
        <taxon>Paenacidovorax</taxon>
    </lineage>
</organism>
<dbReference type="PROSITE" id="PS50112">
    <property type="entry name" value="PAS"/>
    <property type="match status" value="1"/>
</dbReference>
<dbReference type="InterPro" id="IPR001633">
    <property type="entry name" value="EAL_dom"/>
</dbReference>
<reference evidence="5 6" key="1">
    <citation type="submission" date="2016-10" db="EMBL/GenBank/DDBJ databases">
        <authorList>
            <person name="de Groot N.N."/>
        </authorList>
    </citation>
    <scope>NUCLEOTIDE SEQUENCE [LARGE SCALE GENOMIC DNA]</scope>
    <source>
        <strain evidence="5 6">R-24608</strain>
    </source>
</reference>
<feature type="transmembrane region" description="Helical" evidence="1">
    <location>
        <begin position="32"/>
        <end position="49"/>
    </location>
</feature>
<evidence type="ECO:0000259" key="4">
    <source>
        <dbReference type="PROSITE" id="PS50887"/>
    </source>
</evidence>
<name>A0A1I7JVV2_9BURK</name>
<dbReference type="CDD" id="cd01948">
    <property type="entry name" value="EAL"/>
    <property type="match status" value="1"/>
</dbReference>
<keyword evidence="1" id="KW-0812">Transmembrane</keyword>
<dbReference type="InterPro" id="IPR029787">
    <property type="entry name" value="Nucleotide_cyclase"/>
</dbReference>
<feature type="transmembrane region" description="Helical" evidence="1">
    <location>
        <begin position="141"/>
        <end position="161"/>
    </location>
</feature>
<dbReference type="Pfam" id="PF00563">
    <property type="entry name" value="EAL"/>
    <property type="match status" value="1"/>
</dbReference>
<dbReference type="Pfam" id="PF13426">
    <property type="entry name" value="PAS_9"/>
    <property type="match status" value="1"/>
</dbReference>
<dbReference type="AlphaFoldDB" id="A0A1I7JVV2"/>
<dbReference type="Gene3D" id="3.30.70.270">
    <property type="match status" value="1"/>
</dbReference>
<feature type="transmembrane region" description="Helical" evidence="1">
    <location>
        <begin position="58"/>
        <end position="79"/>
    </location>
</feature>
<dbReference type="SUPFAM" id="SSF141868">
    <property type="entry name" value="EAL domain-like"/>
    <property type="match status" value="1"/>
</dbReference>
<keyword evidence="6" id="KW-1185">Reference proteome</keyword>
<evidence type="ECO:0000313" key="5">
    <source>
        <dbReference type="EMBL" id="SFU89342.1"/>
    </source>
</evidence>